<sequence length="382" mass="42187">MKGEFNFEQKNHLSPMRQPLRRAFIGLLIVFIVLGLLLGRQPRSEPRPEPHARPQNQRTGAPGVKNDGIDKAANDTLGFSKVFVVGLPERTDKRDALALTGALTGFHMEFIDGVKGESIPNKAVPAGVDRQALREENLGSWRGHMNAVRRIVEEGLESALIMEDDMDWDVRLKTQLEQIAKGARSIFPSRARPSSPYGDGWDVLWLGHCGEIFPETLPENAGKPEHPKFTIHNDKTVPPLSQITGLIDFKRYAEHTRWVHVSGGPICSFAYALSQSGARKVLLDLSVDHLGGAFDNALADFCRDGASGSEDGLQAKCISVTPPVFFHHRAKGQVTKDSDIQSKGDDEVREKGTTENIVWSARNNIRNLMLGLAMENQFAGEI</sequence>
<comment type="similarity">
    <text evidence="1">Belongs to the glycosyltransferase 25 family.</text>
</comment>
<accession>A0A1W2TH77</accession>
<dbReference type="PANTHER" id="PTHR10730:SF53">
    <property type="entry name" value="GLYCOSYLTRANSFERASE 25 FAMILY MEMBER"/>
    <property type="match status" value="1"/>
</dbReference>
<evidence type="ECO:0000256" key="5">
    <source>
        <dbReference type="SAM" id="Phobius"/>
    </source>
</evidence>
<keyword evidence="5" id="KW-1133">Transmembrane helix</keyword>
<keyword evidence="5" id="KW-0472">Membrane</keyword>
<feature type="transmembrane region" description="Helical" evidence="5">
    <location>
        <begin position="20"/>
        <end position="39"/>
    </location>
</feature>
<evidence type="ECO:0000313" key="6">
    <source>
        <dbReference type="EMBL" id="GAP87482.2"/>
    </source>
</evidence>
<protein>
    <submittedName>
        <fullName evidence="6">Putative glycosyltransferase family 25 protein</fullName>
    </submittedName>
</protein>
<dbReference type="EMBL" id="DF977471">
    <property type="protein sequence ID" value="GAP87482.2"/>
    <property type="molecule type" value="Genomic_DNA"/>
</dbReference>
<gene>
    <name evidence="6" type="ORF">SAMD00023353_2600700</name>
</gene>
<keyword evidence="5" id="KW-0812">Transmembrane</keyword>
<keyword evidence="2" id="KW-0328">Glycosyltransferase</keyword>
<keyword evidence="7" id="KW-1185">Reference proteome</keyword>
<reference evidence="6" key="1">
    <citation type="submission" date="2016-03" db="EMBL/GenBank/DDBJ databases">
        <title>Draft genome sequence of Rosellinia necatrix.</title>
        <authorList>
            <person name="Kanematsu S."/>
        </authorList>
    </citation>
    <scope>NUCLEOTIDE SEQUENCE [LARGE SCALE GENOMIC DNA]</scope>
    <source>
        <strain evidence="6">W97</strain>
    </source>
</reference>
<dbReference type="GO" id="GO:0016740">
    <property type="term" value="F:transferase activity"/>
    <property type="evidence" value="ECO:0007669"/>
    <property type="project" value="UniProtKB-KW"/>
</dbReference>
<evidence type="ECO:0000256" key="3">
    <source>
        <dbReference type="ARBA" id="ARBA00022679"/>
    </source>
</evidence>
<evidence type="ECO:0000256" key="2">
    <source>
        <dbReference type="ARBA" id="ARBA00022676"/>
    </source>
</evidence>
<proteinExistence type="inferred from homology"/>
<dbReference type="InterPro" id="IPR050757">
    <property type="entry name" value="Collagen_mod_GT25"/>
</dbReference>
<dbReference type="AlphaFoldDB" id="A0A1W2TH77"/>
<dbReference type="OrthoDB" id="47375at2759"/>
<evidence type="ECO:0000256" key="4">
    <source>
        <dbReference type="SAM" id="MobiDB-lite"/>
    </source>
</evidence>
<feature type="compositionally biased region" description="Basic and acidic residues" evidence="4">
    <location>
        <begin position="42"/>
        <end position="52"/>
    </location>
</feature>
<evidence type="ECO:0000256" key="1">
    <source>
        <dbReference type="ARBA" id="ARBA00006721"/>
    </source>
</evidence>
<keyword evidence="3 6" id="KW-0808">Transferase</keyword>
<dbReference type="STRING" id="77044.A0A1W2TH77"/>
<dbReference type="Proteomes" id="UP000054516">
    <property type="component" value="Unassembled WGS sequence"/>
</dbReference>
<dbReference type="InterPro" id="IPR002654">
    <property type="entry name" value="Glyco_trans_25"/>
</dbReference>
<dbReference type="PANTHER" id="PTHR10730">
    <property type="entry name" value="PROCOLLAGEN-LYSINE,2-OXOGLUTARATE 5-DIOXYGENASE/GLYCOSYLTRANSFERASE 25 FAMILY MEMBER"/>
    <property type="match status" value="1"/>
</dbReference>
<organism evidence="6">
    <name type="scientific">Rosellinia necatrix</name>
    <name type="common">White root-rot fungus</name>
    <dbReference type="NCBI Taxonomy" id="77044"/>
    <lineage>
        <taxon>Eukaryota</taxon>
        <taxon>Fungi</taxon>
        <taxon>Dikarya</taxon>
        <taxon>Ascomycota</taxon>
        <taxon>Pezizomycotina</taxon>
        <taxon>Sordariomycetes</taxon>
        <taxon>Xylariomycetidae</taxon>
        <taxon>Xylariales</taxon>
        <taxon>Xylariaceae</taxon>
        <taxon>Rosellinia</taxon>
    </lineage>
</organism>
<evidence type="ECO:0000313" key="7">
    <source>
        <dbReference type="Proteomes" id="UP000054516"/>
    </source>
</evidence>
<dbReference type="CDD" id="cd06532">
    <property type="entry name" value="Glyco_transf_25"/>
    <property type="match status" value="1"/>
</dbReference>
<name>A0A1W2TH77_ROSNE</name>
<feature type="region of interest" description="Disordered" evidence="4">
    <location>
        <begin position="42"/>
        <end position="70"/>
    </location>
</feature>
<dbReference type="OMA" id="MVYSTRR"/>